<name>A0A6P9EYD4_ZALCA</name>
<feature type="region of interest" description="Disordered" evidence="1">
    <location>
        <begin position="1"/>
        <end position="83"/>
    </location>
</feature>
<evidence type="ECO:0000313" key="4">
    <source>
        <dbReference type="RefSeq" id="XP_035579781.1"/>
    </source>
</evidence>
<organism evidence="2 3">
    <name type="scientific">Zalophus californianus</name>
    <name type="common">California sealion</name>
    <dbReference type="NCBI Taxonomy" id="9704"/>
    <lineage>
        <taxon>Eukaryota</taxon>
        <taxon>Metazoa</taxon>
        <taxon>Chordata</taxon>
        <taxon>Craniata</taxon>
        <taxon>Vertebrata</taxon>
        <taxon>Euteleostomi</taxon>
        <taxon>Mammalia</taxon>
        <taxon>Eutheria</taxon>
        <taxon>Laurasiatheria</taxon>
        <taxon>Carnivora</taxon>
        <taxon>Caniformia</taxon>
        <taxon>Pinnipedia</taxon>
        <taxon>Otariidae</taxon>
        <taxon>Zalophus</taxon>
    </lineage>
</organism>
<gene>
    <name evidence="3 4" type="primary">LOC113912436</name>
</gene>
<dbReference type="GeneID" id="113912436"/>
<dbReference type="RefSeq" id="XP_035579780.1">
    <property type="nucleotide sequence ID" value="XM_035723887.1"/>
</dbReference>
<evidence type="ECO:0000313" key="3">
    <source>
        <dbReference type="RefSeq" id="XP_035579780.1"/>
    </source>
</evidence>
<feature type="compositionally biased region" description="Low complexity" evidence="1">
    <location>
        <begin position="71"/>
        <end position="83"/>
    </location>
</feature>
<keyword evidence="2" id="KW-1185">Reference proteome</keyword>
<evidence type="ECO:0000256" key="1">
    <source>
        <dbReference type="SAM" id="MobiDB-lite"/>
    </source>
</evidence>
<evidence type="ECO:0000313" key="2">
    <source>
        <dbReference type="Proteomes" id="UP000515165"/>
    </source>
</evidence>
<dbReference type="Proteomes" id="UP000515165">
    <property type="component" value="Chromosome 14"/>
</dbReference>
<dbReference type="AlphaFoldDB" id="A0A6P9EYD4"/>
<feature type="compositionally biased region" description="Basic residues" evidence="1">
    <location>
        <begin position="32"/>
        <end position="57"/>
    </location>
</feature>
<reference evidence="3 4" key="1">
    <citation type="submission" date="2025-04" db="UniProtKB">
        <authorList>
            <consortium name="RefSeq"/>
        </authorList>
    </citation>
    <scope>IDENTIFICATION</scope>
    <source>
        <tissue evidence="3 4">Blood</tissue>
    </source>
</reference>
<proteinExistence type="predicted"/>
<accession>A0A6P9EYD4</accession>
<protein>
    <submittedName>
        <fullName evidence="3 4">Atherin-like</fullName>
    </submittedName>
</protein>
<dbReference type="RefSeq" id="XP_035579781.1">
    <property type="nucleotide sequence ID" value="XM_035723888.1"/>
</dbReference>
<dbReference type="KEGG" id="zca:113912436"/>
<sequence length="153" mass="16278">MSGGGGGRAKTAQPRKLGRPPPPPARLPAPSSRRRSLRVRNSLRQRRARAVGIKYRRPAAAGGPPPPPAPQSRAAPRAPPAAASAARRWACCGGAREVTAVAFLPARCLRDLMYFIRRGLLSRPPMTDERSSLPASPKAALNQINLAIKGQDV</sequence>